<accession>W2TGK6</accession>
<evidence type="ECO:0000313" key="3">
    <source>
        <dbReference type="EMBL" id="ETN80968.1"/>
    </source>
</evidence>
<dbReference type="OrthoDB" id="10263345at2759"/>
<evidence type="ECO:0000259" key="2">
    <source>
        <dbReference type="Pfam" id="PF10474"/>
    </source>
</evidence>
<keyword evidence="1" id="KW-0732">Signal</keyword>
<dbReference type="Pfam" id="PF10474">
    <property type="entry name" value="Syndetin_C"/>
    <property type="match status" value="1"/>
</dbReference>
<dbReference type="Proteomes" id="UP000053676">
    <property type="component" value="Unassembled WGS sequence"/>
</dbReference>
<dbReference type="GO" id="GO:0000149">
    <property type="term" value="F:SNARE binding"/>
    <property type="evidence" value="ECO:0007669"/>
    <property type="project" value="TreeGrafter"/>
</dbReference>
<dbReference type="GO" id="GO:0032456">
    <property type="term" value="P:endocytic recycling"/>
    <property type="evidence" value="ECO:0007669"/>
    <property type="project" value="InterPro"/>
</dbReference>
<evidence type="ECO:0000256" key="1">
    <source>
        <dbReference type="SAM" id="SignalP"/>
    </source>
</evidence>
<keyword evidence="4" id="KW-1185">Reference proteome</keyword>
<name>W2TGK6_NECAM</name>
<proteinExistence type="predicted"/>
<protein>
    <recommendedName>
        <fullName evidence="2">Syndetin C-terminal domain-containing protein</fullName>
    </recommendedName>
</protein>
<sequence>MILWCYVLFLREFVARQLDLVRPVMESLIPPANERIISQLDQFYAKVLSAVPDARCLVFDCVASRALKLPVLVTAVSNTKWDVNELQSRHSSYIDFLIKVSFFMEEALLFESTVFSVLEMWKTA</sequence>
<dbReference type="KEGG" id="nai:NECAME_08817"/>
<dbReference type="PANTHER" id="PTHR13258">
    <property type="entry name" value="SYNDETIN"/>
    <property type="match status" value="1"/>
</dbReference>
<dbReference type="EMBL" id="KI658893">
    <property type="protein sequence ID" value="ETN80968.1"/>
    <property type="molecule type" value="Genomic_DNA"/>
</dbReference>
<reference evidence="4" key="1">
    <citation type="journal article" date="2014" name="Nat. Genet.">
        <title>Genome of the human hookworm Necator americanus.</title>
        <authorList>
            <person name="Tang Y.T."/>
            <person name="Gao X."/>
            <person name="Rosa B.A."/>
            <person name="Abubucker S."/>
            <person name="Hallsworth-Pepin K."/>
            <person name="Martin J."/>
            <person name="Tyagi R."/>
            <person name="Heizer E."/>
            <person name="Zhang X."/>
            <person name="Bhonagiri-Palsikar V."/>
            <person name="Minx P."/>
            <person name="Warren W.C."/>
            <person name="Wang Q."/>
            <person name="Zhan B."/>
            <person name="Hotez P.J."/>
            <person name="Sternberg P.W."/>
            <person name="Dougall A."/>
            <person name="Gaze S.T."/>
            <person name="Mulvenna J."/>
            <person name="Sotillo J."/>
            <person name="Ranganathan S."/>
            <person name="Rabelo E.M."/>
            <person name="Wilson R.K."/>
            <person name="Felgner P.L."/>
            <person name="Bethony J."/>
            <person name="Hawdon J.M."/>
            <person name="Gasser R.B."/>
            <person name="Loukas A."/>
            <person name="Mitreva M."/>
        </authorList>
    </citation>
    <scope>NUCLEOTIDE SEQUENCE [LARGE SCALE GENOMIC DNA]</scope>
</reference>
<dbReference type="InterPro" id="IPR019514">
    <property type="entry name" value="Syndetin_C"/>
</dbReference>
<feature type="chain" id="PRO_5012723275" description="Syndetin C-terminal domain-containing protein" evidence="1">
    <location>
        <begin position="16"/>
        <end position="124"/>
    </location>
</feature>
<dbReference type="GO" id="GO:0005829">
    <property type="term" value="C:cytosol"/>
    <property type="evidence" value="ECO:0007669"/>
    <property type="project" value="GOC"/>
</dbReference>
<dbReference type="AlphaFoldDB" id="W2TGK6"/>
<dbReference type="InterPro" id="IPR040047">
    <property type="entry name" value="VPS50"/>
</dbReference>
<dbReference type="PANTHER" id="PTHR13258:SF0">
    <property type="entry name" value="SYNDETIN"/>
    <property type="match status" value="1"/>
</dbReference>
<organism evidence="3 4">
    <name type="scientific">Necator americanus</name>
    <name type="common">Human hookworm</name>
    <dbReference type="NCBI Taxonomy" id="51031"/>
    <lineage>
        <taxon>Eukaryota</taxon>
        <taxon>Metazoa</taxon>
        <taxon>Ecdysozoa</taxon>
        <taxon>Nematoda</taxon>
        <taxon>Chromadorea</taxon>
        <taxon>Rhabditida</taxon>
        <taxon>Rhabditina</taxon>
        <taxon>Rhabditomorpha</taxon>
        <taxon>Strongyloidea</taxon>
        <taxon>Ancylostomatidae</taxon>
        <taxon>Bunostominae</taxon>
        <taxon>Necator</taxon>
    </lineage>
</organism>
<dbReference type="GO" id="GO:0042147">
    <property type="term" value="P:retrograde transport, endosome to Golgi"/>
    <property type="evidence" value="ECO:0007669"/>
    <property type="project" value="InterPro"/>
</dbReference>
<feature type="domain" description="Syndetin C-terminal" evidence="2">
    <location>
        <begin position="12"/>
        <end position="99"/>
    </location>
</feature>
<dbReference type="STRING" id="51031.W2TGK6"/>
<gene>
    <name evidence="3" type="ORF">NECAME_08817</name>
</gene>
<evidence type="ECO:0000313" key="4">
    <source>
        <dbReference type="Proteomes" id="UP000053676"/>
    </source>
</evidence>
<feature type="signal peptide" evidence="1">
    <location>
        <begin position="1"/>
        <end position="15"/>
    </location>
</feature>
<dbReference type="GO" id="GO:1990745">
    <property type="term" value="C:EARP complex"/>
    <property type="evidence" value="ECO:0007669"/>
    <property type="project" value="InterPro"/>
</dbReference>